<organism evidence="9 10">
    <name type="scientific">Liquidambar formosana</name>
    <name type="common">Formosan gum</name>
    <dbReference type="NCBI Taxonomy" id="63359"/>
    <lineage>
        <taxon>Eukaryota</taxon>
        <taxon>Viridiplantae</taxon>
        <taxon>Streptophyta</taxon>
        <taxon>Embryophyta</taxon>
        <taxon>Tracheophyta</taxon>
        <taxon>Spermatophyta</taxon>
        <taxon>Magnoliopsida</taxon>
        <taxon>eudicotyledons</taxon>
        <taxon>Gunneridae</taxon>
        <taxon>Pentapetalae</taxon>
        <taxon>Saxifragales</taxon>
        <taxon>Altingiaceae</taxon>
        <taxon>Liquidambar</taxon>
    </lineage>
</organism>
<evidence type="ECO:0000313" key="10">
    <source>
        <dbReference type="Proteomes" id="UP001415857"/>
    </source>
</evidence>
<comment type="subcellular location">
    <subcellularLocation>
        <location evidence="4">Nucleus</location>
    </subcellularLocation>
</comment>
<comment type="similarity">
    <text evidence="1 5">Belongs to the glycosyl hydrolase 17 family.</text>
</comment>
<proteinExistence type="inferred from homology"/>
<feature type="region of interest" description="Disordered" evidence="7">
    <location>
        <begin position="554"/>
        <end position="585"/>
    </location>
</feature>
<keyword evidence="4" id="KW-0862">Zinc</keyword>
<evidence type="ECO:0000256" key="2">
    <source>
        <dbReference type="ARBA" id="ARBA00022801"/>
    </source>
</evidence>
<dbReference type="Gene3D" id="3.20.20.80">
    <property type="entry name" value="Glycosidases"/>
    <property type="match status" value="2"/>
</dbReference>
<evidence type="ECO:0000259" key="8">
    <source>
        <dbReference type="PROSITE" id="PS50884"/>
    </source>
</evidence>
<protein>
    <recommendedName>
        <fullName evidence="8">Dof-type domain-containing protein</fullName>
    </recommendedName>
</protein>
<comment type="caution">
    <text evidence="9">The sequence shown here is derived from an EMBL/GenBank/DDBJ whole genome shotgun (WGS) entry which is preliminary data.</text>
</comment>
<dbReference type="GO" id="GO:0006355">
    <property type="term" value="P:regulation of DNA-templated transcription"/>
    <property type="evidence" value="ECO:0007669"/>
    <property type="project" value="InterPro"/>
</dbReference>
<feature type="region of interest" description="Disordered" evidence="7">
    <location>
        <begin position="1"/>
        <end position="30"/>
    </location>
</feature>
<dbReference type="GO" id="GO:0005634">
    <property type="term" value="C:nucleus"/>
    <property type="evidence" value="ECO:0007669"/>
    <property type="project" value="UniProtKB-SubCell"/>
</dbReference>
<dbReference type="Pfam" id="PF02701">
    <property type="entry name" value="Zn_ribbon_Dof"/>
    <property type="match status" value="1"/>
</dbReference>
<dbReference type="GO" id="GO:0008270">
    <property type="term" value="F:zinc ion binding"/>
    <property type="evidence" value="ECO:0007669"/>
    <property type="project" value="UniProtKB-KW"/>
</dbReference>
<dbReference type="SUPFAM" id="SSF51445">
    <property type="entry name" value="(Trans)glycosidases"/>
    <property type="match status" value="2"/>
</dbReference>
<dbReference type="PROSITE" id="PS50884">
    <property type="entry name" value="ZF_DOF_2"/>
    <property type="match status" value="1"/>
</dbReference>
<keyword evidence="4" id="KW-0539">Nucleus</keyword>
<dbReference type="GO" id="GO:0004553">
    <property type="term" value="F:hydrolase activity, hydrolyzing O-glycosyl compounds"/>
    <property type="evidence" value="ECO:0007669"/>
    <property type="project" value="InterPro"/>
</dbReference>
<evidence type="ECO:0000256" key="3">
    <source>
        <dbReference type="ARBA" id="ARBA00023295"/>
    </source>
</evidence>
<dbReference type="InterPro" id="IPR003851">
    <property type="entry name" value="Znf_Dof"/>
</dbReference>
<dbReference type="EMBL" id="JBBPBK010000005">
    <property type="protein sequence ID" value="KAK9285367.1"/>
    <property type="molecule type" value="Genomic_DNA"/>
</dbReference>
<keyword evidence="10" id="KW-1185">Reference proteome</keyword>
<keyword evidence="3 6" id="KW-0326">Glycosidase</keyword>
<dbReference type="GO" id="GO:0003677">
    <property type="term" value="F:DNA binding"/>
    <property type="evidence" value="ECO:0007669"/>
    <property type="project" value="UniProtKB-UniRule"/>
</dbReference>
<evidence type="ECO:0000256" key="7">
    <source>
        <dbReference type="SAM" id="MobiDB-lite"/>
    </source>
</evidence>
<keyword evidence="4" id="KW-0238">DNA-binding</keyword>
<evidence type="ECO:0000313" key="9">
    <source>
        <dbReference type="EMBL" id="KAK9285367.1"/>
    </source>
</evidence>
<evidence type="ECO:0000256" key="5">
    <source>
        <dbReference type="RuleBase" id="RU004335"/>
    </source>
</evidence>
<name>A0AAP0WZQ6_LIQFO</name>
<dbReference type="Pfam" id="PF00332">
    <property type="entry name" value="Glyco_hydro_17"/>
    <property type="match status" value="1"/>
</dbReference>
<feature type="domain" description="Dof-type" evidence="8">
    <location>
        <begin position="29"/>
        <end position="83"/>
    </location>
</feature>
<dbReference type="PROSITE" id="PS00587">
    <property type="entry name" value="GLYCOSYL_HYDROL_F17"/>
    <property type="match status" value="1"/>
</dbReference>
<keyword evidence="2 6" id="KW-0378">Hydrolase</keyword>
<keyword evidence="4" id="KW-0479">Metal-binding</keyword>
<evidence type="ECO:0000256" key="6">
    <source>
        <dbReference type="RuleBase" id="RU004336"/>
    </source>
</evidence>
<dbReference type="PANTHER" id="PTHR32227">
    <property type="entry name" value="GLUCAN ENDO-1,3-BETA-GLUCOSIDASE BG1-RELATED-RELATED"/>
    <property type="match status" value="1"/>
</dbReference>
<dbReference type="InterPro" id="IPR044965">
    <property type="entry name" value="Glyco_hydro_17_plant"/>
</dbReference>
<dbReference type="GO" id="GO:0005975">
    <property type="term" value="P:carbohydrate metabolic process"/>
    <property type="evidence" value="ECO:0007669"/>
    <property type="project" value="InterPro"/>
</dbReference>
<dbReference type="InterPro" id="IPR017853">
    <property type="entry name" value="GH"/>
</dbReference>
<sequence length="585" mass="62266">MPSDSGDHRRPPKPQQAPGGAPPPEQEHLPCPRCDSTNTKFCYYNNYNFSQPRHFCKSCRRYWTHGGTLRDIPVGGGSRKNAKRSRTCSSSSSTATSSSSHDPLPATPVFMSLAAGAGAGVPFGGDIKPNVNMAGSFTSLLNNTQGPGFLALGGFGLGVGAGFEDVGFGVARGVWPFTEVGFVAAAGGNGGAAGGGGVIGNTWQLESGEGGQAIGVNYGLQGDNLPTPLQVMALCKSHNISRVRIFSPNSEVLGALQNQGIELVLGTGNADLPALGRDPNFAIQWVHDNVKKYVPYINFRYIVIGDEVIPGEIGPAVLLAAMQNLKTALQEAHGLYTPVTMSVYLTVLSYSNPPSISQFSAAAIAILAPIIRFLEANKYPLLCHVYPYSAYIADPNKVRLDYTLFNATEVVVVDGKLGYKNLFDAMVDSMYWALQKAGGPNVEVVVSESGWPSAGGGNMAAIQWAEVYNNNLIAHVKSGAGTPLKPGKAIETYVFALFNEDRRPPDPRQVIALCKSKNIARLRIFKPNPGVLDALKNSGIELVLGTGNADLPALGRDPNFSSPMGPEQREKIRSLRKIPLHSDRG</sequence>
<dbReference type="PROSITE" id="PS01361">
    <property type="entry name" value="ZF_DOF_1"/>
    <property type="match status" value="1"/>
</dbReference>
<reference evidence="9 10" key="1">
    <citation type="journal article" date="2024" name="Plant J.">
        <title>Genome sequences and population genomics reveal climatic adaptation and genomic divergence between two closely related sweetgum species.</title>
        <authorList>
            <person name="Xu W.Q."/>
            <person name="Ren C.Q."/>
            <person name="Zhang X.Y."/>
            <person name="Comes H.P."/>
            <person name="Liu X.H."/>
            <person name="Li Y.G."/>
            <person name="Kettle C.J."/>
            <person name="Jalonen R."/>
            <person name="Gaisberger H."/>
            <person name="Ma Y.Z."/>
            <person name="Qiu Y.X."/>
        </authorList>
    </citation>
    <scope>NUCLEOTIDE SEQUENCE [LARGE SCALE GENOMIC DNA]</scope>
    <source>
        <strain evidence="9">Hangzhou</strain>
    </source>
</reference>
<dbReference type="InterPro" id="IPR000490">
    <property type="entry name" value="Glyco_hydro_17"/>
</dbReference>
<keyword evidence="4" id="KW-0863">Zinc-finger</keyword>
<evidence type="ECO:0000256" key="4">
    <source>
        <dbReference type="PROSITE-ProRule" id="PRU00071"/>
    </source>
</evidence>
<dbReference type="Proteomes" id="UP001415857">
    <property type="component" value="Unassembled WGS sequence"/>
</dbReference>
<dbReference type="AlphaFoldDB" id="A0AAP0WZQ6"/>
<dbReference type="FunFam" id="3.20.20.80:FF:000010">
    <property type="entry name" value="glucan endo-1,3-beta-glucosidase, basic"/>
    <property type="match status" value="1"/>
</dbReference>
<accession>A0AAP0WZQ6</accession>
<gene>
    <name evidence="9" type="ORF">L1049_024558</name>
</gene>
<feature type="compositionally biased region" description="Low complexity" evidence="7">
    <location>
        <begin position="87"/>
        <end position="100"/>
    </location>
</feature>
<evidence type="ECO:0000256" key="1">
    <source>
        <dbReference type="ARBA" id="ARBA00008773"/>
    </source>
</evidence>
<feature type="region of interest" description="Disordered" evidence="7">
    <location>
        <begin position="70"/>
        <end position="103"/>
    </location>
</feature>